<keyword evidence="3" id="KW-1185">Reference proteome</keyword>
<dbReference type="InterPro" id="IPR005227">
    <property type="entry name" value="YqgF"/>
</dbReference>
<dbReference type="Gene3D" id="3.30.420.140">
    <property type="entry name" value="YqgF/RNase H-like domain"/>
    <property type="match status" value="1"/>
</dbReference>
<dbReference type="InterPro" id="IPR012337">
    <property type="entry name" value="RNaseH-like_sf"/>
</dbReference>
<feature type="non-terminal residue" evidence="2">
    <location>
        <position position="250"/>
    </location>
</feature>
<dbReference type="PANTHER" id="PTHR33317:SF1">
    <property type="entry name" value="POLYNUCLEOTIDYL TRANSFERASE, RIBONUCLEASE H-LIKE SUPERFAMILY PROTEIN"/>
    <property type="match status" value="1"/>
</dbReference>
<reference evidence="2" key="1">
    <citation type="journal article" date="2022" name="Plant J.">
        <title>Strategies of tolerance reflected in two North American maple genomes.</title>
        <authorList>
            <person name="McEvoy S.L."/>
            <person name="Sezen U.U."/>
            <person name="Trouern-Trend A."/>
            <person name="McMahon S.M."/>
            <person name="Schaberg P.G."/>
            <person name="Yang J."/>
            <person name="Wegrzyn J.L."/>
            <person name="Swenson N.G."/>
        </authorList>
    </citation>
    <scope>NUCLEOTIDE SEQUENCE</scope>
    <source>
        <strain evidence="2">NS2018</strain>
    </source>
</reference>
<comment type="caution">
    <text evidence="2">The sequence shown here is derived from an EMBL/GenBank/DDBJ whole genome shotgun (WGS) entry which is preliminary data.</text>
</comment>
<organism evidence="2 3">
    <name type="scientific">Acer saccharum</name>
    <name type="common">Sugar maple</name>
    <dbReference type="NCBI Taxonomy" id="4024"/>
    <lineage>
        <taxon>Eukaryota</taxon>
        <taxon>Viridiplantae</taxon>
        <taxon>Streptophyta</taxon>
        <taxon>Embryophyta</taxon>
        <taxon>Tracheophyta</taxon>
        <taxon>Spermatophyta</taxon>
        <taxon>Magnoliopsida</taxon>
        <taxon>eudicotyledons</taxon>
        <taxon>Gunneridae</taxon>
        <taxon>Pentapetalae</taxon>
        <taxon>rosids</taxon>
        <taxon>malvids</taxon>
        <taxon>Sapindales</taxon>
        <taxon>Sapindaceae</taxon>
        <taxon>Hippocastanoideae</taxon>
        <taxon>Acereae</taxon>
        <taxon>Acer</taxon>
    </lineage>
</organism>
<protein>
    <recommendedName>
        <fullName evidence="4">YqgF/RNase H-like domain-containing protein</fullName>
    </recommendedName>
</protein>
<dbReference type="EMBL" id="JAUESC010000386">
    <property type="protein sequence ID" value="KAK0576378.1"/>
    <property type="molecule type" value="Genomic_DNA"/>
</dbReference>
<dbReference type="GO" id="GO:0000967">
    <property type="term" value="P:rRNA 5'-end processing"/>
    <property type="evidence" value="ECO:0007669"/>
    <property type="project" value="TreeGrafter"/>
</dbReference>
<dbReference type="Pfam" id="PF03652">
    <property type="entry name" value="RuvX"/>
    <property type="match status" value="1"/>
</dbReference>
<dbReference type="InterPro" id="IPR037027">
    <property type="entry name" value="YqgF/RNaseH-like_dom_sf"/>
</dbReference>
<name>A0AA39RMC0_ACESA</name>
<proteinExistence type="predicted"/>
<evidence type="ECO:0000256" key="1">
    <source>
        <dbReference type="SAM" id="MobiDB-lite"/>
    </source>
</evidence>
<reference evidence="2" key="2">
    <citation type="submission" date="2023-06" db="EMBL/GenBank/DDBJ databases">
        <authorList>
            <person name="Swenson N.G."/>
            <person name="Wegrzyn J.L."/>
            <person name="Mcevoy S.L."/>
        </authorList>
    </citation>
    <scope>NUCLEOTIDE SEQUENCE</scope>
    <source>
        <strain evidence="2">NS2018</strain>
        <tissue evidence="2">Leaf</tissue>
    </source>
</reference>
<evidence type="ECO:0000313" key="3">
    <source>
        <dbReference type="Proteomes" id="UP001168877"/>
    </source>
</evidence>
<accession>A0AA39RMC0</accession>
<evidence type="ECO:0008006" key="4">
    <source>
        <dbReference type="Google" id="ProtNLM"/>
    </source>
</evidence>
<gene>
    <name evidence="2" type="ORF">LWI29_016472</name>
</gene>
<dbReference type="SUPFAM" id="SSF53098">
    <property type="entry name" value="Ribonuclease H-like"/>
    <property type="match status" value="1"/>
</dbReference>
<sequence length="250" mass="28516">AFHSATKPANPKLLLSSSHDLRLRPTPTPPLPSPKPTMKYLPDLQFLKKAIIGHEIRGCQGRICTLDVGTTNVGISISSMDFKSSWPTDAFRRNDENLASKLRDLFRYYKVVGIIISDPKPRGKNEEKDDNRPQVRDLIKQLSENCDLKTYYYTYHDERDSTQLGKDEVRKLKNKLEEISDELPETAYSLKIEKALKAGITKKEFEKMLTDAFAATEIYRDFYKSVIEKNICQILLDEGKDGNIGGKQKT</sequence>
<feature type="region of interest" description="Disordered" evidence="1">
    <location>
        <begin position="1"/>
        <end position="37"/>
    </location>
</feature>
<evidence type="ECO:0000313" key="2">
    <source>
        <dbReference type="EMBL" id="KAK0576378.1"/>
    </source>
</evidence>
<feature type="compositionally biased region" description="Pro residues" evidence="1">
    <location>
        <begin position="26"/>
        <end position="35"/>
    </location>
</feature>
<dbReference type="Proteomes" id="UP001168877">
    <property type="component" value="Unassembled WGS sequence"/>
</dbReference>
<dbReference type="PANTHER" id="PTHR33317">
    <property type="entry name" value="POLYNUCLEOTIDYL TRANSFERASE, RIBONUCLEASE H-LIKE SUPERFAMILY PROTEIN"/>
    <property type="match status" value="1"/>
</dbReference>
<dbReference type="AlphaFoldDB" id="A0AA39RMC0"/>